<protein>
    <submittedName>
        <fullName evidence="1">Uncharacterized protein</fullName>
    </submittedName>
</protein>
<dbReference type="EMBL" id="JAACFV010000074">
    <property type="protein sequence ID" value="KAF7507094.1"/>
    <property type="molecule type" value="Genomic_DNA"/>
</dbReference>
<evidence type="ECO:0000313" key="2">
    <source>
        <dbReference type="Proteomes" id="UP000606974"/>
    </source>
</evidence>
<comment type="caution">
    <text evidence="1">The sequence shown here is derived from an EMBL/GenBank/DDBJ whole genome shotgun (WGS) entry which is preliminary data.</text>
</comment>
<organism evidence="1 2">
    <name type="scientific">Endocarpon pusillum</name>
    <dbReference type="NCBI Taxonomy" id="364733"/>
    <lineage>
        <taxon>Eukaryota</taxon>
        <taxon>Fungi</taxon>
        <taxon>Dikarya</taxon>
        <taxon>Ascomycota</taxon>
        <taxon>Pezizomycotina</taxon>
        <taxon>Eurotiomycetes</taxon>
        <taxon>Chaetothyriomycetidae</taxon>
        <taxon>Verrucariales</taxon>
        <taxon>Verrucariaceae</taxon>
        <taxon>Endocarpon</taxon>
    </lineage>
</organism>
<dbReference type="Proteomes" id="UP000606974">
    <property type="component" value="Unassembled WGS sequence"/>
</dbReference>
<proteinExistence type="predicted"/>
<evidence type="ECO:0000313" key="1">
    <source>
        <dbReference type="EMBL" id="KAF7507094.1"/>
    </source>
</evidence>
<reference evidence="1" key="1">
    <citation type="submission" date="2020-02" db="EMBL/GenBank/DDBJ databases">
        <authorList>
            <person name="Palmer J.M."/>
        </authorList>
    </citation>
    <scope>NUCLEOTIDE SEQUENCE</scope>
    <source>
        <strain evidence="1">EPUS1.4</strain>
        <tissue evidence="1">Thallus</tissue>
    </source>
</reference>
<accession>A0A8H7AGN9</accession>
<gene>
    <name evidence="1" type="ORF">GJ744_010907</name>
</gene>
<keyword evidence="2" id="KW-1185">Reference proteome</keyword>
<name>A0A8H7AGN9_9EURO</name>
<dbReference type="AlphaFoldDB" id="A0A8H7AGN9"/>
<sequence length="146" mass="16079">MGCMLSQGSLSDSSITGPLRLSDVSISNSDVPTSNFKASGAQGAMTQFKSCTFESWITITTRQRLAWNLSSQIRRRRLIRTSWALLPFLGNEAALSTASRIIVGRAPMNLTSLQCTLLTMRHNSQPSHEGRLLELPRMFSTSKSSQ</sequence>